<dbReference type="InParanoid" id="A0A0C3E8S2"/>
<protein>
    <submittedName>
        <fullName evidence="1">Uncharacterized protein</fullName>
    </submittedName>
</protein>
<dbReference type="HOGENOM" id="CLU_003921_3_1_1"/>
<name>A0A0C3E8S2_9AGAM</name>
<dbReference type="STRING" id="1036808.A0A0C3E8S2"/>
<feature type="non-terminal residue" evidence="1">
    <location>
        <position position="183"/>
    </location>
</feature>
<dbReference type="Proteomes" id="UP000053989">
    <property type="component" value="Unassembled WGS sequence"/>
</dbReference>
<dbReference type="EMBL" id="KN822028">
    <property type="protein sequence ID" value="KIM64386.1"/>
    <property type="molecule type" value="Genomic_DNA"/>
</dbReference>
<dbReference type="AlphaFoldDB" id="A0A0C3E8S2"/>
<accession>A0A0C3E8S2</accession>
<reference evidence="1 2" key="1">
    <citation type="submission" date="2014-04" db="EMBL/GenBank/DDBJ databases">
        <authorList>
            <consortium name="DOE Joint Genome Institute"/>
            <person name="Kuo A."/>
            <person name="Kohler A."/>
            <person name="Nagy L.G."/>
            <person name="Floudas D."/>
            <person name="Copeland A."/>
            <person name="Barry K.W."/>
            <person name="Cichocki N."/>
            <person name="Veneault-Fourrey C."/>
            <person name="LaButti K."/>
            <person name="Lindquist E.A."/>
            <person name="Lipzen A."/>
            <person name="Lundell T."/>
            <person name="Morin E."/>
            <person name="Murat C."/>
            <person name="Sun H."/>
            <person name="Tunlid A."/>
            <person name="Henrissat B."/>
            <person name="Grigoriev I.V."/>
            <person name="Hibbett D.S."/>
            <person name="Martin F."/>
            <person name="Nordberg H.P."/>
            <person name="Cantor M.N."/>
            <person name="Hua S.X."/>
        </authorList>
    </citation>
    <scope>NUCLEOTIDE SEQUENCE [LARGE SCALE GENOMIC DNA]</scope>
    <source>
        <strain evidence="1 2">Foug A</strain>
    </source>
</reference>
<reference evidence="2" key="2">
    <citation type="submission" date="2015-01" db="EMBL/GenBank/DDBJ databases">
        <title>Evolutionary Origins and Diversification of the Mycorrhizal Mutualists.</title>
        <authorList>
            <consortium name="DOE Joint Genome Institute"/>
            <consortium name="Mycorrhizal Genomics Consortium"/>
            <person name="Kohler A."/>
            <person name="Kuo A."/>
            <person name="Nagy L.G."/>
            <person name="Floudas D."/>
            <person name="Copeland A."/>
            <person name="Barry K.W."/>
            <person name="Cichocki N."/>
            <person name="Veneault-Fourrey C."/>
            <person name="LaButti K."/>
            <person name="Lindquist E.A."/>
            <person name="Lipzen A."/>
            <person name="Lundell T."/>
            <person name="Morin E."/>
            <person name="Murat C."/>
            <person name="Riley R."/>
            <person name="Ohm R."/>
            <person name="Sun H."/>
            <person name="Tunlid A."/>
            <person name="Henrissat B."/>
            <person name="Grigoriev I.V."/>
            <person name="Hibbett D.S."/>
            <person name="Martin F."/>
        </authorList>
    </citation>
    <scope>NUCLEOTIDE SEQUENCE [LARGE SCALE GENOMIC DNA]</scope>
    <source>
        <strain evidence="2">Foug A</strain>
    </source>
</reference>
<evidence type="ECO:0000313" key="2">
    <source>
        <dbReference type="Proteomes" id="UP000053989"/>
    </source>
</evidence>
<keyword evidence="2" id="KW-1185">Reference proteome</keyword>
<dbReference type="OrthoDB" id="3195134at2759"/>
<organism evidence="1 2">
    <name type="scientific">Scleroderma citrinum Foug A</name>
    <dbReference type="NCBI Taxonomy" id="1036808"/>
    <lineage>
        <taxon>Eukaryota</taxon>
        <taxon>Fungi</taxon>
        <taxon>Dikarya</taxon>
        <taxon>Basidiomycota</taxon>
        <taxon>Agaricomycotina</taxon>
        <taxon>Agaricomycetes</taxon>
        <taxon>Agaricomycetidae</taxon>
        <taxon>Boletales</taxon>
        <taxon>Sclerodermatineae</taxon>
        <taxon>Sclerodermataceae</taxon>
        <taxon>Scleroderma</taxon>
    </lineage>
</organism>
<evidence type="ECO:0000313" key="1">
    <source>
        <dbReference type="EMBL" id="KIM64386.1"/>
    </source>
</evidence>
<sequence length="183" mass="20625">MPSQGSSKAPKFEGDPLDLLPFFEDVELLCDDAGIDQDTNHIKWAVQYASCTEAELWAVMPSCTGTDWDAFKAEVLTFYPGAQDDDCKYLPADLDRITAAQLEIPMTSCGILGEYVCKFTVVATFLNKRKRISKGECEVKFLEGFHPTFKAQLLNRLTLVYLDHFPDDPWPTDKVVYHASFLL</sequence>
<gene>
    <name evidence="1" type="ORF">SCLCIDRAFT_41626</name>
</gene>
<proteinExistence type="predicted"/>